<dbReference type="InterPro" id="IPR038765">
    <property type="entry name" value="Papain-like_cys_pep_sf"/>
</dbReference>
<dbReference type="EMBL" id="OMOD01000183">
    <property type="protein sequence ID" value="SPF48454.1"/>
    <property type="molecule type" value="Genomic_DNA"/>
</dbReference>
<dbReference type="SUPFAM" id="SSF54001">
    <property type="entry name" value="Cysteine proteinases"/>
    <property type="match status" value="1"/>
</dbReference>
<dbReference type="Proteomes" id="UP000238701">
    <property type="component" value="Unassembled WGS sequence"/>
</dbReference>
<gene>
    <name evidence="3" type="ORF">SBA1_850002</name>
</gene>
<feature type="transmembrane region" description="Helical" evidence="1">
    <location>
        <begin position="615"/>
        <end position="635"/>
    </location>
</feature>
<feature type="transmembrane region" description="Helical" evidence="1">
    <location>
        <begin position="96"/>
        <end position="114"/>
    </location>
</feature>
<dbReference type="InterPro" id="IPR052901">
    <property type="entry name" value="Bact_TGase-like"/>
</dbReference>
<organism evidence="3 4">
    <name type="scientific">Candidatus Sulfotelmatobacter kueseliae</name>
    <dbReference type="NCBI Taxonomy" id="2042962"/>
    <lineage>
        <taxon>Bacteria</taxon>
        <taxon>Pseudomonadati</taxon>
        <taxon>Acidobacteriota</taxon>
        <taxon>Terriglobia</taxon>
        <taxon>Terriglobales</taxon>
        <taxon>Candidatus Korobacteraceae</taxon>
        <taxon>Candidatus Sulfotelmatobacter</taxon>
    </lineage>
</organism>
<protein>
    <submittedName>
        <fullName evidence="3">Transglutaminase-like protein</fullName>
    </submittedName>
</protein>
<sequence>MATQPAKLALTPLHTAIDFYFDVALYLLVLTGFVTLASTGGLDTPSVGLVGAALAVRGYLLVTRRSVMISERWTTPLTIAYFVFFAADYFTISHSFLPATLHLALFGTVVRMFSLRRDRDYITMAILAFLMVLAAAVLTVDSVFLLSFTAFMLMAVATFVLMEMRRSGHAASIHARHSSDPREHWQLAFWLARMAPVLMLMILVGGAMLFFLMPRKQIGYLGGYAFGTDFSAGFSDHVQLGQIGEIQQSNAVVMHIQIDGDNLGRYDLHWRGVALSDFDGHTWSKPREQFLLQRWADQSFAVPRLENAALKSLVTPNRAREQMIHYRVLMEPIGTNVFFLAPWGRSISGYYRILAGDLEGGVYDLDIQHAVSRYEAYSDIAAPSPSELRTAGRNYPPQVTEIYLRLPALDPRVPRLAAQIARPERNDFDKASAIENYLRTHFDYTLELPRTAPQDPVANFLFERKRGHCEYFASSMAVMLRTLGIPSRVVNGFRSDEFNDLTGNYVIRAKDAHAWVEAYFPGYGWRTFDPTPGGSAGTPQGWSRVGLYLDAMASFWRDWIVSYDTSHQYVLGQTAVNGTRNLWEVTRNWARSHYEAMLAWARRSQQRVEHAPGRWTVIGIGVALCFLMVANLGRITRLLREVRLRLHPEHSPQQAAAMWYQRMTRVVARKGVRRSAAQTPQEFVRKIDDARLRAPVAHFTEVYEVARFGNSPADVQRLPELYEAVESATRE</sequence>
<feature type="transmembrane region" description="Helical" evidence="1">
    <location>
        <begin position="144"/>
        <end position="164"/>
    </location>
</feature>
<dbReference type="Pfam" id="PF01841">
    <property type="entry name" value="Transglut_core"/>
    <property type="match status" value="1"/>
</dbReference>
<keyword evidence="1" id="KW-1133">Transmembrane helix</keyword>
<dbReference type="OrthoDB" id="9787782at2"/>
<feature type="transmembrane region" description="Helical" evidence="1">
    <location>
        <begin position="185"/>
        <end position="212"/>
    </location>
</feature>
<keyword evidence="1" id="KW-0472">Membrane</keyword>
<feature type="transmembrane region" description="Helical" evidence="1">
    <location>
        <begin position="44"/>
        <end position="61"/>
    </location>
</feature>
<evidence type="ECO:0000313" key="3">
    <source>
        <dbReference type="EMBL" id="SPF48454.1"/>
    </source>
</evidence>
<name>A0A2U3L955_9BACT</name>
<evidence type="ECO:0000256" key="1">
    <source>
        <dbReference type="SAM" id="Phobius"/>
    </source>
</evidence>
<accession>A0A2U3L955</accession>
<dbReference type="InterPro" id="IPR021878">
    <property type="entry name" value="TgpA_N"/>
</dbReference>
<proteinExistence type="predicted"/>
<dbReference type="PANTHER" id="PTHR42736">
    <property type="entry name" value="PROTEIN-GLUTAMINE GAMMA-GLUTAMYLTRANSFERASE"/>
    <property type="match status" value="1"/>
</dbReference>
<dbReference type="Gene3D" id="3.10.620.30">
    <property type="match status" value="1"/>
</dbReference>
<feature type="transmembrane region" description="Helical" evidence="1">
    <location>
        <begin position="20"/>
        <end position="38"/>
    </location>
</feature>
<dbReference type="Pfam" id="PF11992">
    <property type="entry name" value="TgpA_N"/>
    <property type="match status" value="1"/>
</dbReference>
<evidence type="ECO:0000313" key="4">
    <source>
        <dbReference type="Proteomes" id="UP000238701"/>
    </source>
</evidence>
<reference evidence="4" key="1">
    <citation type="submission" date="2018-02" db="EMBL/GenBank/DDBJ databases">
        <authorList>
            <person name="Hausmann B."/>
        </authorList>
    </citation>
    <scope>NUCLEOTIDE SEQUENCE [LARGE SCALE GENOMIC DNA]</scope>
    <source>
        <strain evidence="4">Peat soil MAG SbA1</strain>
    </source>
</reference>
<evidence type="ECO:0000259" key="2">
    <source>
        <dbReference type="SMART" id="SM00460"/>
    </source>
</evidence>
<dbReference type="InterPro" id="IPR002931">
    <property type="entry name" value="Transglutaminase-like"/>
</dbReference>
<dbReference type="SMART" id="SM00460">
    <property type="entry name" value="TGc"/>
    <property type="match status" value="1"/>
</dbReference>
<dbReference type="Pfam" id="PF13559">
    <property type="entry name" value="DUF4129"/>
    <property type="match status" value="1"/>
</dbReference>
<dbReference type="PANTHER" id="PTHR42736:SF1">
    <property type="entry name" value="PROTEIN-GLUTAMINE GAMMA-GLUTAMYLTRANSFERASE"/>
    <property type="match status" value="1"/>
</dbReference>
<feature type="transmembrane region" description="Helical" evidence="1">
    <location>
        <begin position="73"/>
        <end position="90"/>
    </location>
</feature>
<dbReference type="AlphaFoldDB" id="A0A2U3L955"/>
<feature type="domain" description="Transglutaminase-like" evidence="2">
    <location>
        <begin position="461"/>
        <end position="532"/>
    </location>
</feature>
<feature type="transmembrane region" description="Helical" evidence="1">
    <location>
        <begin position="121"/>
        <end position="138"/>
    </location>
</feature>
<dbReference type="InterPro" id="IPR025403">
    <property type="entry name" value="TgpA-like_C"/>
</dbReference>
<keyword evidence="1" id="KW-0812">Transmembrane</keyword>